<name>A0ACC0Q4J7_RHOML</name>
<accession>A0ACC0Q4J7</accession>
<keyword evidence="2" id="KW-1185">Reference proteome</keyword>
<organism evidence="1 2">
    <name type="scientific">Rhododendron molle</name>
    <name type="common">Chinese azalea</name>
    <name type="synonym">Azalea mollis</name>
    <dbReference type="NCBI Taxonomy" id="49168"/>
    <lineage>
        <taxon>Eukaryota</taxon>
        <taxon>Viridiplantae</taxon>
        <taxon>Streptophyta</taxon>
        <taxon>Embryophyta</taxon>
        <taxon>Tracheophyta</taxon>
        <taxon>Spermatophyta</taxon>
        <taxon>Magnoliopsida</taxon>
        <taxon>eudicotyledons</taxon>
        <taxon>Gunneridae</taxon>
        <taxon>Pentapetalae</taxon>
        <taxon>asterids</taxon>
        <taxon>Ericales</taxon>
        <taxon>Ericaceae</taxon>
        <taxon>Ericoideae</taxon>
        <taxon>Rhodoreae</taxon>
        <taxon>Rhododendron</taxon>
    </lineage>
</organism>
<dbReference type="EMBL" id="CM046388">
    <property type="protein sequence ID" value="KAI8572915.1"/>
    <property type="molecule type" value="Genomic_DNA"/>
</dbReference>
<protein>
    <submittedName>
        <fullName evidence="1">Uncharacterized protein</fullName>
    </submittedName>
</protein>
<gene>
    <name evidence="1" type="ORF">RHMOL_Rhmol01G0238200</name>
</gene>
<dbReference type="Proteomes" id="UP001062846">
    <property type="component" value="Chromosome 1"/>
</dbReference>
<evidence type="ECO:0000313" key="1">
    <source>
        <dbReference type="EMBL" id="KAI8572915.1"/>
    </source>
</evidence>
<evidence type="ECO:0000313" key="2">
    <source>
        <dbReference type="Proteomes" id="UP001062846"/>
    </source>
</evidence>
<sequence>MVDILESELAFFPHCDGSLVQLLTVKKMDAEVDYLYLLLAKQDAYGPIFEELESMQVTIVPSSSPCLDPLTTKEMDGEDEKEFDGKGELKAQYREKPDEDGD</sequence>
<proteinExistence type="predicted"/>
<comment type="caution">
    <text evidence="1">The sequence shown here is derived from an EMBL/GenBank/DDBJ whole genome shotgun (WGS) entry which is preliminary data.</text>
</comment>
<reference evidence="1" key="1">
    <citation type="submission" date="2022-02" db="EMBL/GenBank/DDBJ databases">
        <title>Plant Genome Project.</title>
        <authorList>
            <person name="Zhang R.-G."/>
        </authorList>
    </citation>
    <scope>NUCLEOTIDE SEQUENCE</scope>
    <source>
        <strain evidence="1">AT1</strain>
    </source>
</reference>